<dbReference type="InterPro" id="IPR036388">
    <property type="entry name" value="WH-like_DNA-bd_sf"/>
</dbReference>
<proteinExistence type="predicted"/>
<dbReference type="Gene3D" id="3.30.450.40">
    <property type="match status" value="1"/>
</dbReference>
<dbReference type="Pfam" id="PF09339">
    <property type="entry name" value="HTH_IclR"/>
    <property type="match status" value="1"/>
</dbReference>
<evidence type="ECO:0000259" key="5">
    <source>
        <dbReference type="PROSITE" id="PS51078"/>
    </source>
</evidence>
<reference evidence="6" key="1">
    <citation type="submission" date="2019-12" db="EMBL/GenBank/DDBJ databases">
        <title>Actinomadura physcomitrii sp. nov., a novel actinomycete isolated from moss [Physcomitrium sphaericum (Ludw) Fuernr].</title>
        <authorList>
            <person name="Zhuang X."/>
        </authorList>
    </citation>
    <scope>NUCLEOTIDE SEQUENCE [LARGE SCALE GENOMIC DNA]</scope>
    <source>
        <strain evidence="6">LD22</strain>
    </source>
</reference>
<dbReference type="InterPro" id="IPR036390">
    <property type="entry name" value="WH_DNA-bd_sf"/>
</dbReference>
<dbReference type="PANTHER" id="PTHR30136">
    <property type="entry name" value="HELIX-TURN-HELIX TRANSCRIPTIONAL REGULATOR, ICLR FAMILY"/>
    <property type="match status" value="1"/>
</dbReference>
<dbReference type="EMBL" id="WBMS02000031">
    <property type="protein sequence ID" value="MWA04830.1"/>
    <property type="molecule type" value="Genomic_DNA"/>
</dbReference>
<feature type="domain" description="HTH iclR-type" evidence="4">
    <location>
        <begin position="56"/>
        <end position="119"/>
    </location>
</feature>
<dbReference type="SMART" id="SM00346">
    <property type="entry name" value="HTH_ICLR"/>
    <property type="match status" value="1"/>
</dbReference>
<dbReference type="SUPFAM" id="SSF46785">
    <property type="entry name" value="Winged helix' DNA-binding domain"/>
    <property type="match status" value="1"/>
</dbReference>
<comment type="caution">
    <text evidence="6">The sequence shown here is derived from an EMBL/GenBank/DDBJ whole genome shotgun (WGS) entry which is preliminary data.</text>
</comment>
<keyword evidence="7" id="KW-1185">Reference proteome</keyword>
<name>A0A6I4MIV9_9ACTN</name>
<sequence length="340" mass="37031">MTSDILCYIIATGGCKLDAASGACEAGCVWCLAGRESHRAVLDGSEYATMSQVYVAPAVDLASRVLKLLSGHRTSAATLSMISAELDAPKTSCLRVLRTLQAHDLVCYDPESRRYSLGSYAVVLGARAAENSAFLRALRPVIREAAIRTGWSSAVVQRSSDDLMMMYVAKCESPRLPRVPISIGSRFPIATTSYGKWLLAYSTESERERLLADRVPSMTVGTVLDPVIHQAQLERIREEGVLVSREEYVRGVTAVSCPILDVDQTLIGVLAVLAPIRRSDRDRIEPLVSVMRDISRARRLNCMTIGSNGHHARQISPRVPGRLAAVAAPDVTEVYDRGIC</sequence>
<evidence type="ECO:0000313" key="7">
    <source>
        <dbReference type="Proteomes" id="UP000462055"/>
    </source>
</evidence>
<keyword evidence="3" id="KW-0804">Transcription</keyword>
<dbReference type="AlphaFoldDB" id="A0A6I4MIV9"/>
<dbReference type="GO" id="GO:0003677">
    <property type="term" value="F:DNA binding"/>
    <property type="evidence" value="ECO:0007669"/>
    <property type="project" value="UniProtKB-KW"/>
</dbReference>
<accession>A0A6I4MIV9</accession>
<dbReference type="InterPro" id="IPR005471">
    <property type="entry name" value="Tscrpt_reg_IclR_N"/>
</dbReference>
<dbReference type="PANTHER" id="PTHR30136:SF24">
    <property type="entry name" value="HTH-TYPE TRANSCRIPTIONAL REPRESSOR ALLR"/>
    <property type="match status" value="1"/>
</dbReference>
<keyword evidence="1" id="KW-0805">Transcription regulation</keyword>
<dbReference type="Gene3D" id="1.10.10.10">
    <property type="entry name" value="Winged helix-like DNA-binding domain superfamily/Winged helix DNA-binding domain"/>
    <property type="match status" value="1"/>
</dbReference>
<feature type="domain" description="IclR-ED" evidence="5">
    <location>
        <begin position="120"/>
        <end position="307"/>
    </location>
</feature>
<dbReference type="PROSITE" id="PS51078">
    <property type="entry name" value="ICLR_ED"/>
    <property type="match status" value="1"/>
</dbReference>
<dbReference type="InterPro" id="IPR029016">
    <property type="entry name" value="GAF-like_dom_sf"/>
</dbReference>
<evidence type="ECO:0000256" key="2">
    <source>
        <dbReference type="ARBA" id="ARBA00023125"/>
    </source>
</evidence>
<organism evidence="6 7">
    <name type="scientific">Actinomadura physcomitrii</name>
    <dbReference type="NCBI Taxonomy" id="2650748"/>
    <lineage>
        <taxon>Bacteria</taxon>
        <taxon>Bacillati</taxon>
        <taxon>Actinomycetota</taxon>
        <taxon>Actinomycetes</taxon>
        <taxon>Streptosporangiales</taxon>
        <taxon>Thermomonosporaceae</taxon>
        <taxon>Actinomadura</taxon>
    </lineage>
</organism>
<dbReference type="SUPFAM" id="SSF55781">
    <property type="entry name" value="GAF domain-like"/>
    <property type="match status" value="1"/>
</dbReference>
<dbReference type="GO" id="GO:0045892">
    <property type="term" value="P:negative regulation of DNA-templated transcription"/>
    <property type="evidence" value="ECO:0007669"/>
    <property type="project" value="TreeGrafter"/>
</dbReference>
<dbReference type="GO" id="GO:0003700">
    <property type="term" value="F:DNA-binding transcription factor activity"/>
    <property type="evidence" value="ECO:0007669"/>
    <property type="project" value="TreeGrafter"/>
</dbReference>
<keyword evidence="2" id="KW-0238">DNA-binding</keyword>
<dbReference type="InterPro" id="IPR014757">
    <property type="entry name" value="Tscrpt_reg_IclR_C"/>
</dbReference>
<evidence type="ECO:0000259" key="4">
    <source>
        <dbReference type="PROSITE" id="PS51077"/>
    </source>
</evidence>
<dbReference type="PROSITE" id="PS51077">
    <property type="entry name" value="HTH_ICLR"/>
    <property type="match status" value="1"/>
</dbReference>
<protein>
    <submittedName>
        <fullName evidence="6">Helix-turn-helix domain-containing protein</fullName>
    </submittedName>
</protein>
<evidence type="ECO:0000256" key="3">
    <source>
        <dbReference type="ARBA" id="ARBA00023163"/>
    </source>
</evidence>
<evidence type="ECO:0000313" key="6">
    <source>
        <dbReference type="EMBL" id="MWA04830.1"/>
    </source>
</evidence>
<evidence type="ECO:0000256" key="1">
    <source>
        <dbReference type="ARBA" id="ARBA00023015"/>
    </source>
</evidence>
<dbReference type="Proteomes" id="UP000462055">
    <property type="component" value="Unassembled WGS sequence"/>
</dbReference>
<dbReference type="InterPro" id="IPR050707">
    <property type="entry name" value="HTH_MetabolicPath_Reg"/>
</dbReference>
<gene>
    <name evidence="6" type="ORF">F8568_031565</name>
</gene>
<dbReference type="Pfam" id="PF01614">
    <property type="entry name" value="IclR_C"/>
    <property type="match status" value="1"/>
</dbReference>